<dbReference type="SUPFAM" id="SSF102588">
    <property type="entry name" value="LmbE-like"/>
    <property type="match status" value="1"/>
</dbReference>
<dbReference type="EMBL" id="CYZV01000023">
    <property type="protein sequence ID" value="CUO38506.1"/>
    <property type="molecule type" value="Genomic_DNA"/>
</dbReference>
<evidence type="ECO:0000313" key="2">
    <source>
        <dbReference type="Proteomes" id="UP000095558"/>
    </source>
</evidence>
<protein>
    <submittedName>
        <fullName evidence="1">N-acetylglucosaminylphosphatidylinositol deacetylase family protein</fullName>
    </submittedName>
</protein>
<dbReference type="RefSeq" id="WP_055276860.1">
    <property type="nucleotide sequence ID" value="NZ_CYZV01000023.1"/>
</dbReference>
<dbReference type="InterPro" id="IPR003737">
    <property type="entry name" value="GlcNAc_PI_deacetylase-related"/>
</dbReference>
<sequence>MKRVIVISPHPDDEVIGCGGTILKHIRNGDRVFVVFITTGELEENNSDYKKQCEIRKEEAVTVAKQSGMEILYWSGIPARKIRDNFSDIEKDLVKIFRYIKPNVIYVPHADEKDNDHVLTYNLVKEAYCMSKIKMENLKTNTVPAVIRGYEVWSPLKDIHISCDISPLIKKKKELIDIYASQIKQINYGDGIVGLNRYRAIFNGVDGHLEVFSIISV</sequence>
<organism evidence="1 2">
    <name type="scientific">Clostridium disporicum</name>
    <dbReference type="NCBI Taxonomy" id="84024"/>
    <lineage>
        <taxon>Bacteria</taxon>
        <taxon>Bacillati</taxon>
        <taxon>Bacillota</taxon>
        <taxon>Clostridia</taxon>
        <taxon>Eubacteriales</taxon>
        <taxon>Clostridiaceae</taxon>
        <taxon>Clostridium</taxon>
    </lineage>
</organism>
<dbReference type="PANTHER" id="PTHR12993">
    <property type="entry name" value="N-ACETYLGLUCOSAMINYL-PHOSPHATIDYLINOSITOL DE-N-ACETYLASE-RELATED"/>
    <property type="match status" value="1"/>
</dbReference>
<dbReference type="InterPro" id="IPR024078">
    <property type="entry name" value="LmbE-like_dom_sf"/>
</dbReference>
<dbReference type="Gene3D" id="3.40.50.10320">
    <property type="entry name" value="LmbE-like"/>
    <property type="match status" value="1"/>
</dbReference>
<dbReference type="PANTHER" id="PTHR12993:SF30">
    <property type="entry name" value="N-ACETYL-ALPHA-D-GLUCOSAMINYL L-MALATE DEACETYLASE 1"/>
    <property type="match status" value="1"/>
</dbReference>
<accession>A0A174EPK5</accession>
<dbReference type="OrthoDB" id="9815144at2"/>
<proteinExistence type="predicted"/>
<name>A0A174EPK5_9CLOT</name>
<dbReference type="Pfam" id="PF02585">
    <property type="entry name" value="PIG-L"/>
    <property type="match status" value="1"/>
</dbReference>
<dbReference type="GO" id="GO:0016811">
    <property type="term" value="F:hydrolase activity, acting on carbon-nitrogen (but not peptide) bonds, in linear amides"/>
    <property type="evidence" value="ECO:0007669"/>
    <property type="project" value="TreeGrafter"/>
</dbReference>
<dbReference type="Proteomes" id="UP000095558">
    <property type="component" value="Unassembled WGS sequence"/>
</dbReference>
<dbReference type="AlphaFoldDB" id="A0A174EPK5"/>
<evidence type="ECO:0000313" key="1">
    <source>
        <dbReference type="EMBL" id="CUO38506.1"/>
    </source>
</evidence>
<reference evidence="1 2" key="1">
    <citation type="submission" date="2015-09" db="EMBL/GenBank/DDBJ databases">
        <authorList>
            <consortium name="Pathogen Informatics"/>
        </authorList>
    </citation>
    <scope>NUCLEOTIDE SEQUENCE [LARGE SCALE GENOMIC DNA]</scope>
    <source>
        <strain evidence="1 2">2789STDY5834855</strain>
    </source>
</reference>
<gene>
    <name evidence="1" type="ORF">ERS852470_02183</name>
</gene>